<dbReference type="Proteomes" id="UP000636579">
    <property type="component" value="Unassembled WGS sequence"/>
</dbReference>
<dbReference type="Gene3D" id="2.40.260.10">
    <property type="entry name" value="Sortase"/>
    <property type="match status" value="1"/>
</dbReference>
<evidence type="ECO:0000313" key="4">
    <source>
        <dbReference type="Proteomes" id="UP000636579"/>
    </source>
</evidence>
<dbReference type="RefSeq" id="WP_225939614.1">
    <property type="nucleotide sequence ID" value="NZ_JADBEE010000001.1"/>
</dbReference>
<dbReference type="CDD" id="cd05829">
    <property type="entry name" value="Sortase_F"/>
    <property type="match status" value="1"/>
</dbReference>
<proteinExistence type="predicted"/>
<name>A0ABR9J641_9MICC</name>
<protein>
    <submittedName>
        <fullName evidence="3">LPXTG-site transpeptidase (Sortase) family protein</fullName>
    </submittedName>
</protein>
<comment type="caution">
    <text evidence="3">The sequence shown here is derived from an EMBL/GenBank/DDBJ whole genome shotgun (WGS) entry which is preliminary data.</text>
</comment>
<dbReference type="SUPFAM" id="SSF63817">
    <property type="entry name" value="Sortase"/>
    <property type="match status" value="1"/>
</dbReference>
<dbReference type="NCBIfam" id="NF033748">
    <property type="entry name" value="class_F_sortase"/>
    <property type="match status" value="1"/>
</dbReference>
<accession>A0ABR9J641</accession>
<dbReference type="InterPro" id="IPR005754">
    <property type="entry name" value="Sortase"/>
</dbReference>
<keyword evidence="4" id="KW-1185">Reference proteome</keyword>
<dbReference type="InterPro" id="IPR023365">
    <property type="entry name" value="Sortase_dom-sf"/>
</dbReference>
<evidence type="ECO:0000256" key="2">
    <source>
        <dbReference type="SAM" id="MobiDB-lite"/>
    </source>
</evidence>
<dbReference type="Pfam" id="PF04203">
    <property type="entry name" value="Sortase"/>
    <property type="match status" value="1"/>
</dbReference>
<gene>
    <name evidence="3" type="ORF">H4W26_001208</name>
</gene>
<feature type="region of interest" description="Disordered" evidence="2">
    <location>
        <begin position="32"/>
        <end position="57"/>
    </location>
</feature>
<sequence length="151" mass="16010">MEASAPISFAIPAIDAGSELLHLGLRENNTLDVPPGAPGSPASWYTGSPTPGESGPSVLLGHVDDSIGEPGVFADLPDLVEGDEITVDREDGSTAAFIVTKAEQYGKNDFPTLEVYGNTDQAELRLITCDGYNEETGEYEDNYVVYAALEE</sequence>
<keyword evidence="1" id="KW-0378">Hydrolase</keyword>
<evidence type="ECO:0000313" key="3">
    <source>
        <dbReference type="EMBL" id="MBE1514453.1"/>
    </source>
</evidence>
<evidence type="ECO:0000256" key="1">
    <source>
        <dbReference type="ARBA" id="ARBA00022801"/>
    </source>
</evidence>
<dbReference type="InterPro" id="IPR042001">
    <property type="entry name" value="Sortase_F"/>
</dbReference>
<dbReference type="EMBL" id="JADBEE010000001">
    <property type="protein sequence ID" value="MBE1514453.1"/>
    <property type="molecule type" value="Genomic_DNA"/>
</dbReference>
<reference evidence="3 4" key="1">
    <citation type="submission" date="2020-10" db="EMBL/GenBank/DDBJ databases">
        <title>Sequencing the genomes of 1000 actinobacteria strains.</title>
        <authorList>
            <person name="Klenk H.-P."/>
        </authorList>
    </citation>
    <scope>NUCLEOTIDE SEQUENCE [LARGE SCALE GENOMIC DNA]</scope>
    <source>
        <strain evidence="3 4">DSM 15474</strain>
    </source>
</reference>
<organism evidence="3 4">
    <name type="scientific">Nesterenkonia halotolerans</name>
    <dbReference type="NCBI Taxonomy" id="225325"/>
    <lineage>
        <taxon>Bacteria</taxon>
        <taxon>Bacillati</taxon>
        <taxon>Actinomycetota</taxon>
        <taxon>Actinomycetes</taxon>
        <taxon>Micrococcales</taxon>
        <taxon>Micrococcaceae</taxon>
        <taxon>Nesterenkonia</taxon>
    </lineage>
</organism>